<accession>A0ABZ1YMK8</accession>
<dbReference type="EMBL" id="CP109441">
    <property type="protein sequence ID" value="WUV42994.1"/>
    <property type="molecule type" value="Genomic_DNA"/>
</dbReference>
<dbReference type="RefSeq" id="WP_329405583.1">
    <property type="nucleotide sequence ID" value="NZ_CP109441.1"/>
</dbReference>
<keyword evidence="2" id="KW-1185">Reference proteome</keyword>
<evidence type="ECO:0000313" key="1">
    <source>
        <dbReference type="EMBL" id="WUV42994.1"/>
    </source>
</evidence>
<organism evidence="1 2">
    <name type="scientific">Nocardia vinacea</name>
    <dbReference type="NCBI Taxonomy" id="96468"/>
    <lineage>
        <taxon>Bacteria</taxon>
        <taxon>Bacillati</taxon>
        <taxon>Actinomycetota</taxon>
        <taxon>Actinomycetes</taxon>
        <taxon>Mycobacteriales</taxon>
        <taxon>Nocardiaceae</taxon>
        <taxon>Nocardia</taxon>
    </lineage>
</organism>
<evidence type="ECO:0000313" key="2">
    <source>
        <dbReference type="Proteomes" id="UP001432062"/>
    </source>
</evidence>
<sequence>MAPGIPVSGELELVAALEIPVWPAQGRAVDLEQAEGTESGWAVAPGVPGWVAAPGNPGIQGAELRVLVLLSPELVVVLGIPVWRGLVPVPVGRVPGWAAVPGNPGCWVPGWVAVAGNPGFRAPEL</sequence>
<gene>
    <name evidence="1" type="ORF">OG563_27605</name>
</gene>
<reference evidence="1" key="1">
    <citation type="submission" date="2022-10" db="EMBL/GenBank/DDBJ databases">
        <title>The complete genomes of actinobacterial strains from the NBC collection.</title>
        <authorList>
            <person name="Joergensen T.S."/>
            <person name="Alvarez Arevalo M."/>
            <person name="Sterndorff E.B."/>
            <person name="Faurdal D."/>
            <person name="Vuksanovic O."/>
            <person name="Mourched A.-S."/>
            <person name="Charusanti P."/>
            <person name="Shaw S."/>
            <person name="Blin K."/>
            <person name="Weber T."/>
        </authorList>
    </citation>
    <scope>NUCLEOTIDE SEQUENCE</scope>
    <source>
        <strain evidence="1">NBC_01482</strain>
    </source>
</reference>
<dbReference type="Proteomes" id="UP001432062">
    <property type="component" value="Chromosome"/>
</dbReference>
<protein>
    <submittedName>
        <fullName evidence="1">Uncharacterized protein</fullName>
    </submittedName>
</protein>
<name>A0ABZ1YMK8_9NOCA</name>
<proteinExistence type="predicted"/>